<evidence type="ECO:0000256" key="1">
    <source>
        <dbReference type="SAM" id="Phobius"/>
    </source>
</evidence>
<evidence type="ECO:0000256" key="2">
    <source>
        <dbReference type="SAM" id="SignalP"/>
    </source>
</evidence>
<gene>
    <name evidence="3" type="ORF">BHU72_14365</name>
</gene>
<dbReference type="EMBL" id="MJAT01000007">
    <property type="protein sequence ID" value="OEH86104.1"/>
    <property type="molecule type" value="Genomic_DNA"/>
</dbReference>
<feature type="chain" id="PRO_5039515186" description="SHOCT domain-containing protein" evidence="2">
    <location>
        <begin position="18"/>
        <end position="314"/>
    </location>
</feature>
<keyword evidence="2" id="KW-0732">Signal</keyword>
<keyword evidence="4" id="KW-1185">Reference proteome</keyword>
<keyword evidence="1" id="KW-0472">Membrane</keyword>
<feature type="transmembrane region" description="Helical" evidence="1">
    <location>
        <begin position="239"/>
        <end position="259"/>
    </location>
</feature>
<dbReference type="AlphaFoldDB" id="A0A1E5L7W1"/>
<dbReference type="Proteomes" id="UP000095255">
    <property type="component" value="Unassembled WGS sequence"/>
</dbReference>
<accession>A0A1E5L7W1</accession>
<keyword evidence="1" id="KW-1133">Transmembrane helix</keyword>
<organism evidence="3 4">
    <name type="scientific">Desulfuribacillus stibiiarsenatis</name>
    <dbReference type="NCBI Taxonomy" id="1390249"/>
    <lineage>
        <taxon>Bacteria</taxon>
        <taxon>Bacillati</taxon>
        <taxon>Bacillota</taxon>
        <taxon>Desulfuribacillia</taxon>
        <taxon>Desulfuribacillales</taxon>
        <taxon>Desulfuribacillaceae</taxon>
        <taxon>Desulfuribacillus</taxon>
    </lineage>
</organism>
<reference evidence="3 4" key="1">
    <citation type="submission" date="2016-09" db="EMBL/GenBank/DDBJ databases">
        <title>Desulfuribacillus arsenicus sp. nov., an obligately anaerobic, dissimilatory arsenic- and antimonate-reducing bacterium isolated from anoxic sediments.</title>
        <authorList>
            <person name="Abin C.A."/>
            <person name="Hollibaugh J.T."/>
        </authorList>
    </citation>
    <scope>NUCLEOTIDE SEQUENCE [LARGE SCALE GENOMIC DNA]</scope>
    <source>
        <strain evidence="3 4">MLFW-2</strain>
    </source>
</reference>
<dbReference type="STRING" id="1390249.BHU72_14365"/>
<name>A0A1E5L7W1_9FIRM</name>
<evidence type="ECO:0000313" key="4">
    <source>
        <dbReference type="Proteomes" id="UP000095255"/>
    </source>
</evidence>
<keyword evidence="1" id="KW-0812">Transmembrane</keyword>
<comment type="caution">
    <text evidence="3">The sequence shown here is derived from an EMBL/GenBank/DDBJ whole genome shotgun (WGS) entry which is preliminary data.</text>
</comment>
<evidence type="ECO:0008006" key="5">
    <source>
        <dbReference type="Google" id="ProtNLM"/>
    </source>
</evidence>
<proteinExistence type="predicted"/>
<sequence length="314" mass="37027">MCLLTTLLILYPMSTTAFQLPEGKSPYHNALSLDELFVQVLPEFETPKTWDSGMPSVLISYYGEFVNRTDTVYEDYIYMPIPTNQPLFQLSMVCETDRGIVYKPNEIVDQHLKWKPSAPIGINEKYSFMIEYFYNPIEFRENGLKDFTFQFHTDKTIPIVYIDVHMPNSSTNHHLHPEYIRHFTINQNVEVYSFIFNDTSKTKPVNLNVQYQKHNNLPTNVSNDRFDYEFWKMPIHPDFIGLIIFTLILIIIGYSVITISSSNKHNRHMIVDDGKEIEFDQLLDEQQSRRRELRSLLLQGKINEETYRSLLEEE</sequence>
<protein>
    <recommendedName>
        <fullName evidence="5">SHOCT domain-containing protein</fullName>
    </recommendedName>
</protein>
<evidence type="ECO:0000313" key="3">
    <source>
        <dbReference type="EMBL" id="OEH86104.1"/>
    </source>
</evidence>
<feature type="signal peptide" evidence="2">
    <location>
        <begin position="1"/>
        <end position="17"/>
    </location>
</feature>